<evidence type="ECO:0000256" key="2">
    <source>
        <dbReference type="ARBA" id="ARBA00022692"/>
    </source>
</evidence>
<dbReference type="Pfam" id="PF00020">
    <property type="entry name" value="TNFR_c6"/>
    <property type="match status" value="2"/>
</dbReference>
<name>A0ABD2E2V2_DAUMA</name>
<dbReference type="Gene3D" id="2.10.50.10">
    <property type="entry name" value="Tumor Necrosis Factor Receptor, subunit A, domain 2"/>
    <property type="match status" value="2"/>
</dbReference>
<dbReference type="PANTHER" id="PTHR47881:SF1">
    <property type="entry name" value="TUMOR NECROSIS FACTOR RECEPTOR SUPERFAMILY MEMBER 4"/>
    <property type="match status" value="1"/>
</dbReference>
<comment type="function">
    <text evidence="10">Receptor for TNFSF4/OX40L/GP34. Is a costimulatory molecule implicated in long-term T-cell immunity.</text>
</comment>
<organism evidence="19 20">
    <name type="scientific">Daubentonia madagascariensis</name>
    <name type="common">Aye-aye</name>
    <name type="synonym">Sciurus madagascariensis</name>
    <dbReference type="NCBI Taxonomy" id="31869"/>
    <lineage>
        <taxon>Eukaryota</taxon>
        <taxon>Metazoa</taxon>
        <taxon>Chordata</taxon>
        <taxon>Craniata</taxon>
        <taxon>Vertebrata</taxon>
        <taxon>Euteleostomi</taxon>
        <taxon>Mammalia</taxon>
        <taxon>Eutheria</taxon>
        <taxon>Euarchontoglires</taxon>
        <taxon>Primates</taxon>
        <taxon>Strepsirrhini</taxon>
        <taxon>Chiromyiformes</taxon>
        <taxon>Daubentoniidae</taxon>
        <taxon>Daubentonia</taxon>
    </lineage>
</organism>
<evidence type="ECO:0000256" key="14">
    <source>
        <dbReference type="PROSITE-ProRule" id="PRU00206"/>
    </source>
</evidence>
<dbReference type="FunFam" id="2.10.50.10:FF:000038">
    <property type="entry name" value="Tumor necrosis factor receptor superfamily member 4"/>
    <property type="match status" value="1"/>
</dbReference>
<evidence type="ECO:0000256" key="15">
    <source>
        <dbReference type="SAM" id="MobiDB-lite"/>
    </source>
</evidence>
<evidence type="ECO:0000256" key="12">
    <source>
        <dbReference type="ARBA" id="ARBA00072143"/>
    </source>
</evidence>
<keyword evidence="5 16" id="KW-1133">Transmembrane helix</keyword>
<evidence type="ECO:0000256" key="4">
    <source>
        <dbReference type="ARBA" id="ARBA00022737"/>
    </source>
</evidence>
<feature type="domain" description="TNFR-Cys" evidence="18">
    <location>
        <begin position="67"/>
        <end position="108"/>
    </location>
</feature>
<comment type="caution">
    <text evidence="14">Lacks conserved residue(s) required for the propagation of feature annotation.</text>
</comment>
<feature type="repeat" description="TNFR-Cys" evidence="14">
    <location>
        <begin position="31"/>
        <end position="65"/>
    </location>
</feature>
<dbReference type="PANTHER" id="PTHR47881">
    <property type="entry name" value="TUMOR NECROSIS FACTOR RECEPTOR SUBFAMILY MEMBER 4"/>
    <property type="match status" value="1"/>
</dbReference>
<evidence type="ECO:0000256" key="11">
    <source>
        <dbReference type="ARBA" id="ARBA00063202"/>
    </source>
</evidence>
<feature type="region of interest" description="Disordered" evidence="15">
    <location>
        <begin position="157"/>
        <end position="209"/>
    </location>
</feature>
<dbReference type="PROSITE" id="PS50050">
    <property type="entry name" value="TNFR_NGFR_2"/>
    <property type="match status" value="2"/>
</dbReference>
<feature type="transmembrane region" description="Helical" evidence="16">
    <location>
        <begin position="215"/>
        <end position="240"/>
    </location>
</feature>
<dbReference type="InterPro" id="IPR001368">
    <property type="entry name" value="TNFR/NGFR_Cys_rich_reg"/>
</dbReference>
<evidence type="ECO:0000256" key="8">
    <source>
        <dbReference type="ARBA" id="ARBA00023170"/>
    </source>
</evidence>
<feature type="disulfide bond" evidence="14">
    <location>
        <begin position="44"/>
        <end position="57"/>
    </location>
</feature>
<evidence type="ECO:0000313" key="19">
    <source>
        <dbReference type="EMBL" id="KAL2773490.1"/>
    </source>
</evidence>
<keyword evidence="4" id="KW-0677">Repeat</keyword>
<evidence type="ECO:0000256" key="5">
    <source>
        <dbReference type="ARBA" id="ARBA00022989"/>
    </source>
</evidence>
<feature type="compositionally biased region" description="Polar residues" evidence="15">
    <location>
        <begin position="198"/>
        <end position="207"/>
    </location>
</feature>
<feature type="disulfide bond" evidence="14">
    <location>
        <begin position="47"/>
        <end position="65"/>
    </location>
</feature>
<sequence length="280" mass="29296">MCVGVRQPGPEVPRSVLLFLGLLLGAAAGLNCVGDTYPNAGRCCHECQPGSGMVSRCDHSRDTVCRPCEPGFYNEAINYETCKPCTQCNQRSGSEPKQRCTATQDTVCRCRPGTQPLGGYKRGVDCAPCPPGHFSPGDNQACKPWTNCTAAGKRTLRPASNSSDAVCEDRSPPATLSWETQAPTARPISAQPTAARPGTSQGPSTPSLEAPGGSALAALLGLGLGLGLGVLAPLAMLLGLHLHRRAWRPPPDAPKPPGGNSFRTPIQEEHADAHSSLAKI</sequence>
<evidence type="ECO:0000256" key="17">
    <source>
        <dbReference type="SAM" id="SignalP"/>
    </source>
</evidence>
<dbReference type="SUPFAM" id="SSF57586">
    <property type="entry name" value="TNF receptor-like"/>
    <property type="match status" value="3"/>
</dbReference>
<dbReference type="Proteomes" id="UP001610411">
    <property type="component" value="Unassembled WGS sequence"/>
</dbReference>
<reference evidence="19 20" key="1">
    <citation type="journal article" date="2024" name="G3 (Bethesda)">
        <title>A hybrid genome assembly of the endangered aye-aye (Daubentonia madagascariensis).</title>
        <authorList>
            <person name="Versoza C.J."/>
            <person name="Pfeifer S.P."/>
        </authorList>
    </citation>
    <scope>NUCLEOTIDE SEQUENCE [LARGE SCALE GENOMIC DNA]</scope>
    <source>
        <strain evidence="19">6821</strain>
    </source>
</reference>
<evidence type="ECO:0000259" key="18">
    <source>
        <dbReference type="PROSITE" id="PS50050"/>
    </source>
</evidence>
<keyword evidence="7 14" id="KW-1015">Disulfide bond</keyword>
<evidence type="ECO:0000256" key="13">
    <source>
        <dbReference type="ARBA" id="ARBA00082647"/>
    </source>
</evidence>
<proteinExistence type="predicted"/>
<keyword evidence="20" id="KW-1185">Reference proteome</keyword>
<evidence type="ECO:0000256" key="1">
    <source>
        <dbReference type="ARBA" id="ARBA00004479"/>
    </source>
</evidence>
<keyword evidence="8 19" id="KW-0675">Receptor</keyword>
<dbReference type="PROSITE" id="PS00652">
    <property type="entry name" value="TNFR_NGFR_1"/>
    <property type="match status" value="1"/>
</dbReference>
<dbReference type="SMART" id="SM00208">
    <property type="entry name" value="TNFR"/>
    <property type="match status" value="3"/>
</dbReference>
<dbReference type="AlphaFoldDB" id="A0ABD2E2V2"/>
<evidence type="ECO:0000256" key="16">
    <source>
        <dbReference type="SAM" id="Phobius"/>
    </source>
</evidence>
<keyword evidence="2 16" id="KW-0812">Transmembrane</keyword>
<keyword evidence="6 16" id="KW-0472">Membrane</keyword>
<feature type="signal peptide" evidence="17">
    <location>
        <begin position="1"/>
        <end position="29"/>
    </location>
</feature>
<accession>A0ABD2E2V2</accession>
<evidence type="ECO:0000256" key="3">
    <source>
        <dbReference type="ARBA" id="ARBA00022729"/>
    </source>
</evidence>
<feature type="region of interest" description="Disordered" evidence="15">
    <location>
        <begin position="249"/>
        <end position="280"/>
    </location>
</feature>
<feature type="chain" id="PRO_5044830756" description="Tumor necrosis factor receptor superfamily member 4" evidence="17">
    <location>
        <begin position="30"/>
        <end position="280"/>
    </location>
</feature>
<keyword evidence="9" id="KW-0325">Glycoprotein</keyword>
<evidence type="ECO:0000313" key="20">
    <source>
        <dbReference type="Proteomes" id="UP001610411"/>
    </source>
</evidence>
<comment type="caution">
    <text evidence="19">The sequence shown here is derived from an EMBL/GenBank/DDBJ whole genome shotgun (WGS) entry which is preliminary data.</text>
</comment>
<comment type="subcellular location">
    <subcellularLocation>
        <location evidence="1">Membrane</location>
        <topology evidence="1">Single-pass type I membrane protein</topology>
    </subcellularLocation>
</comment>
<dbReference type="SMART" id="SM01411">
    <property type="entry name" value="Ephrin_rec_like"/>
    <property type="match status" value="2"/>
</dbReference>
<protein>
    <recommendedName>
        <fullName evidence="12">Tumor necrosis factor receptor superfamily member 4</fullName>
    </recommendedName>
    <alternativeName>
        <fullName evidence="13">OX40L receptor</fullName>
    </alternativeName>
</protein>
<evidence type="ECO:0000256" key="6">
    <source>
        <dbReference type="ARBA" id="ARBA00023136"/>
    </source>
</evidence>
<dbReference type="EMBL" id="JBFSEQ010000007">
    <property type="protein sequence ID" value="KAL2773490.1"/>
    <property type="molecule type" value="Genomic_DNA"/>
</dbReference>
<keyword evidence="3 17" id="KW-0732">Signal</keyword>
<evidence type="ECO:0000256" key="9">
    <source>
        <dbReference type="ARBA" id="ARBA00023180"/>
    </source>
</evidence>
<dbReference type="FunFam" id="2.10.50.10:FF:000026">
    <property type="entry name" value="Tumor necrosis factor receptor superfamily member 4"/>
    <property type="match status" value="1"/>
</dbReference>
<dbReference type="InterPro" id="IPR034022">
    <property type="entry name" value="TNFRSF4_N"/>
</dbReference>
<evidence type="ECO:0000256" key="10">
    <source>
        <dbReference type="ARBA" id="ARBA00054481"/>
    </source>
</evidence>
<dbReference type="PRINTS" id="PR01921">
    <property type="entry name" value="TNFACTORR4"/>
</dbReference>
<dbReference type="CDD" id="cd13406">
    <property type="entry name" value="TNFRSF4"/>
    <property type="match status" value="1"/>
</dbReference>
<feature type="repeat" description="TNFR-Cys" evidence="14">
    <location>
        <begin position="67"/>
        <end position="108"/>
    </location>
</feature>
<feature type="domain" description="TNFR-Cys" evidence="18">
    <location>
        <begin position="31"/>
        <end position="65"/>
    </location>
</feature>
<gene>
    <name evidence="19" type="ORF">WCI35_021735</name>
</gene>
<dbReference type="InterPro" id="IPR020445">
    <property type="entry name" value="TNFR_4"/>
</dbReference>
<comment type="subunit">
    <text evidence="11">Interacts with TRAF2, TRAF3 and TRAF5.</text>
</comment>
<dbReference type="GO" id="GO:0016020">
    <property type="term" value="C:membrane"/>
    <property type="evidence" value="ECO:0007669"/>
    <property type="project" value="UniProtKB-SubCell"/>
</dbReference>
<evidence type="ECO:0000256" key="7">
    <source>
        <dbReference type="ARBA" id="ARBA00023157"/>
    </source>
</evidence>